<accession>A0ABY7E544</accession>
<dbReference type="InterPro" id="IPR011030">
    <property type="entry name" value="Lipovitellin_superhlx_dom"/>
</dbReference>
<evidence type="ECO:0000313" key="2">
    <source>
        <dbReference type="EMBL" id="WAR05128.1"/>
    </source>
</evidence>
<dbReference type="EMBL" id="CP111016">
    <property type="protein sequence ID" value="WAR05128.1"/>
    <property type="molecule type" value="Genomic_DNA"/>
</dbReference>
<dbReference type="Proteomes" id="UP001164746">
    <property type="component" value="Chromosome 5"/>
</dbReference>
<dbReference type="SUPFAM" id="SSF48431">
    <property type="entry name" value="Lipovitellin-phosvitin complex, superhelical domain"/>
    <property type="match status" value="1"/>
</dbReference>
<sequence length="481" mass="54776">FSFLLTSRGEILKIYHDSSEDRNLLSIKRGFADMLGCKLHHKHENLTLHSERSVIDSVNLEENLTLDFKHHDNFNPYQGMRPLPPVSSFTDFDIPHVKAHSKDRLTFTRKRGSTKPTQRPQNITEVITSNIQTPHNARNQHYKDDNINEVIKSSLECMRKEPEKGSHQLSICFKTLVLALERLSINELKNVLDCYLLLPFPKNCSRRADQNHIADALGSLKSEHTVGELSRILIGDKSSERIVDRILTTIAASDIVPSSDLMDVMRKACMNTDTRFTRETRHTYCFALGGFIKNLNQNNNIAEANVNIGYLHDAIGLHDPWAFRMKRSLMSERECIEHDLEKVVLLETLGNAGMYSSFEYIVSHINSTNSQWVKRAGVFALRTFEDEKTLDALHMVAISDEEETVRYEAMLQYQLHPLSLHALNTSTSTAHDVGKRSILEKSLEFKLEAPGVDWRKEIGSKSMGASFGLIMENLLDLKVCK</sequence>
<organism evidence="2 3">
    <name type="scientific">Mya arenaria</name>
    <name type="common">Soft-shell clam</name>
    <dbReference type="NCBI Taxonomy" id="6604"/>
    <lineage>
        <taxon>Eukaryota</taxon>
        <taxon>Metazoa</taxon>
        <taxon>Spiralia</taxon>
        <taxon>Lophotrochozoa</taxon>
        <taxon>Mollusca</taxon>
        <taxon>Bivalvia</taxon>
        <taxon>Autobranchia</taxon>
        <taxon>Heteroconchia</taxon>
        <taxon>Euheterodonta</taxon>
        <taxon>Imparidentia</taxon>
        <taxon>Neoheterodontei</taxon>
        <taxon>Myida</taxon>
        <taxon>Myoidea</taxon>
        <taxon>Myidae</taxon>
        <taxon>Mya</taxon>
    </lineage>
</organism>
<evidence type="ECO:0000313" key="3">
    <source>
        <dbReference type="Proteomes" id="UP001164746"/>
    </source>
</evidence>
<dbReference type="Gene3D" id="1.25.10.20">
    <property type="entry name" value="Vitellinogen, superhelical"/>
    <property type="match status" value="1"/>
</dbReference>
<feature type="non-terminal residue" evidence="2">
    <location>
        <position position="481"/>
    </location>
</feature>
<gene>
    <name evidence="2" type="ORF">MAR_020497</name>
</gene>
<keyword evidence="3" id="KW-1185">Reference proteome</keyword>
<dbReference type="InterPro" id="IPR001747">
    <property type="entry name" value="Vitellogenin_N"/>
</dbReference>
<feature type="domain" description="Vitellogenin" evidence="1">
    <location>
        <begin position="96"/>
        <end position="388"/>
    </location>
</feature>
<proteinExistence type="predicted"/>
<name>A0ABY7E544_MYAAR</name>
<protein>
    <recommendedName>
        <fullName evidence="1">Vitellogenin domain-containing protein</fullName>
    </recommendedName>
</protein>
<reference evidence="2" key="1">
    <citation type="submission" date="2022-11" db="EMBL/GenBank/DDBJ databases">
        <title>Centuries of genome instability and evolution in soft-shell clam transmissible cancer (bioRxiv).</title>
        <authorList>
            <person name="Hart S.F.M."/>
            <person name="Yonemitsu M.A."/>
            <person name="Giersch R.M."/>
            <person name="Beal B.F."/>
            <person name="Arriagada G."/>
            <person name="Davis B.W."/>
            <person name="Ostrander E.A."/>
            <person name="Goff S.P."/>
            <person name="Metzger M.J."/>
        </authorList>
    </citation>
    <scope>NUCLEOTIDE SEQUENCE</scope>
    <source>
        <strain evidence="2">MELC-2E11</strain>
        <tissue evidence="2">Siphon/mantle</tissue>
    </source>
</reference>
<evidence type="ECO:0000259" key="1">
    <source>
        <dbReference type="Pfam" id="PF01347"/>
    </source>
</evidence>
<dbReference type="Pfam" id="PF01347">
    <property type="entry name" value="Vitellogenin_N"/>
    <property type="match status" value="1"/>
</dbReference>